<dbReference type="Proteomes" id="UP000295344">
    <property type="component" value="Unassembled WGS sequence"/>
</dbReference>
<gene>
    <name evidence="1" type="ORF">CLV52_0212</name>
</gene>
<comment type="caution">
    <text evidence="1">The sequence shown here is derived from an EMBL/GenBank/DDBJ whole genome shotgun (WGS) entry which is preliminary data.</text>
</comment>
<dbReference type="RefSeq" id="WP_162850663.1">
    <property type="nucleotide sequence ID" value="NZ_BAAARP010000001.1"/>
</dbReference>
<evidence type="ECO:0000313" key="1">
    <source>
        <dbReference type="EMBL" id="TDS79675.1"/>
    </source>
</evidence>
<dbReference type="EMBL" id="SOAM01000001">
    <property type="protein sequence ID" value="TDS79675.1"/>
    <property type="molecule type" value="Genomic_DNA"/>
</dbReference>
<name>A0A4R7FPJ7_9MICO</name>
<evidence type="ECO:0000313" key="2">
    <source>
        <dbReference type="Proteomes" id="UP000295344"/>
    </source>
</evidence>
<proteinExistence type="predicted"/>
<organism evidence="1 2">
    <name type="scientific">Amnibacterium kyonggiense</name>
    <dbReference type="NCBI Taxonomy" id="595671"/>
    <lineage>
        <taxon>Bacteria</taxon>
        <taxon>Bacillati</taxon>
        <taxon>Actinomycetota</taxon>
        <taxon>Actinomycetes</taxon>
        <taxon>Micrococcales</taxon>
        <taxon>Microbacteriaceae</taxon>
        <taxon>Amnibacterium</taxon>
    </lineage>
</organism>
<sequence>MYENELTQAFCVPCFVPMVQWGDAHQRSWECPECGPHADLQRAAAA</sequence>
<reference evidence="1 2" key="1">
    <citation type="submission" date="2019-03" db="EMBL/GenBank/DDBJ databases">
        <title>Genomic Encyclopedia of Archaeal and Bacterial Type Strains, Phase II (KMG-II): from individual species to whole genera.</title>
        <authorList>
            <person name="Goeker M."/>
        </authorList>
    </citation>
    <scope>NUCLEOTIDE SEQUENCE [LARGE SCALE GENOMIC DNA]</scope>
    <source>
        <strain evidence="1 2">DSM 24782</strain>
    </source>
</reference>
<protein>
    <submittedName>
        <fullName evidence="1">Uncharacterized protein</fullName>
    </submittedName>
</protein>
<keyword evidence="2" id="KW-1185">Reference proteome</keyword>
<dbReference type="AlphaFoldDB" id="A0A4R7FPJ7"/>
<accession>A0A4R7FPJ7</accession>